<dbReference type="RefSeq" id="WP_236113241.1">
    <property type="nucleotide sequence ID" value="NZ_JAKGTI010000001.1"/>
</dbReference>
<dbReference type="InterPro" id="IPR002376">
    <property type="entry name" value="Formyl_transf_N"/>
</dbReference>
<evidence type="ECO:0000259" key="1">
    <source>
        <dbReference type="Pfam" id="PF00551"/>
    </source>
</evidence>
<reference evidence="2 3" key="1">
    <citation type="submission" date="2022-01" db="EMBL/GenBank/DDBJ databases">
        <title>Maritalea mediterranea sp. nov., isolated from marine plastic residues from the Malva-rosa beach (Valencia, Spain).</title>
        <authorList>
            <person name="Vidal-Verdu A."/>
            <person name="Molina-Menor E."/>
            <person name="Pascual J."/>
            <person name="Pereto J."/>
            <person name="Porcar M."/>
        </authorList>
    </citation>
    <scope>NUCLEOTIDE SEQUENCE [LARGE SCALE GENOMIC DNA]</scope>
    <source>
        <strain evidence="2 3">P4.10X</strain>
    </source>
</reference>
<dbReference type="Gene3D" id="3.40.50.12230">
    <property type="match status" value="1"/>
</dbReference>
<dbReference type="Pfam" id="PF00551">
    <property type="entry name" value="Formyl_trans_N"/>
    <property type="match status" value="1"/>
</dbReference>
<gene>
    <name evidence="2" type="ORF">L1I42_04230</name>
</gene>
<evidence type="ECO:0000313" key="2">
    <source>
        <dbReference type="EMBL" id="MCF4097689.1"/>
    </source>
</evidence>
<accession>A0ABS9E608</accession>
<name>A0ABS9E608_9HYPH</name>
<protein>
    <recommendedName>
        <fullName evidence="1">Formyl transferase N-terminal domain-containing protein</fullName>
    </recommendedName>
</protein>
<dbReference type="EMBL" id="JAKGTI010000001">
    <property type="protein sequence ID" value="MCF4097689.1"/>
    <property type="molecule type" value="Genomic_DNA"/>
</dbReference>
<dbReference type="SUPFAM" id="SSF53328">
    <property type="entry name" value="Formyltransferase"/>
    <property type="match status" value="1"/>
</dbReference>
<keyword evidence="3" id="KW-1185">Reference proteome</keyword>
<dbReference type="PANTHER" id="PTHR11138:SF5">
    <property type="entry name" value="METHIONYL-TRNA FORMYLTRANSFERASE, MITOCHONDRIAL"/>
    <property type="match status" value="1"/>
</dbReference>
<dbReference type="Proteomes" id="UP001201217">
    <property type="component" value="Unassembled WGS sequence"/>
</dbReference>
<proteinExistence type="predicted"/>
<evidence type="ECO:0000313" key="3">
    <source>
        <dbReference type="Proteomes" id="UP001201217"/>
    </source>
</evidence>
<dbReference type="PANTHER" id="PTHR11138">
    <property type="entry name" value="METHIONYL-TRNA FORMYLTRANSFERASE"/>
    <property type="match status" value="1"/>
</dbReference>
<feature type="domain" description="Formyl transferase N-terminal" evidence="1">
    <location>
        <begin position="72"/>
        <end position="151"/>
    </location>
</feature>
<organism evidence="2 3">
    <name type="scientific">Maritalea mediterranea</name>
    <dbReference type="NCBI Taxonomy" id="2909667"/>
    <lineage>
        <taxon>Bacteria</taxon>
        <taxon>Pseudomonadati</taxon>
        <taxon>Pseudomonadota</taxon>
        <taxon>Alphaproteobacteria</taxon>
        <taxon>Hyphomicrobiales</taxon>
        <taxon>Devosiaceae</taxon>
        <taxon>Maritalea</taxon>
    </lineage>
</organism>
<dbReference type="InterPro" id="IPR036477">
    <property type="entry name" value="Formyl_transf_N_sf"/>
</dbReference>
<comment type="caution">
    <text evidence="2">The sequence shown here is derived from an EMBL/GenBank/DDBJ whole genome shotgun (WGS) entry which is preliminary data.</text>
</comment>
<sequence length="273" mass="30477">MSKPSVIFMGSKPGSVVALTHLHEQGWDIKAVCVSGTISHPWYPEPDLKMAARSLGLPVVRQKDLFSLVGPVDVVISYMFRHLVKPEIAKKAGLAAVNFHAAPLPEYGGWGTYNLAILEQKSEFGCTCHHLGEGFDDGPLLKVRRFPIQSDVLTGFALEQLAQKEMITLFKQFVAMVERGADLPAEPQPPHKVRYHSLEEFLPLKRIPNDADQETVERYARAFWFPPYEGAYVENNGVKLEVVPQIARETMAAQLCGDALTDLFAQLRQHDVE</sequence>